<sequence length="139" mass="15725">MTELVVPTFDVAKLSTAALELLRAAVLHARANQCVKLHTMQIDEFCRLAGLPPTTTKRFLTLLKEARKALVIVEVIDTEFPHRDDLPYSSWPVFKESRINGSQIAFEIYNQTLEDSILASLPMSKHLSDRDRASERMAN</sequence>
<evidence type="ECO:0000313" key="1">
    <source>
        <dbReference type="EMBL" id="BDT58114.1"/>
    </source>
</evidence>
<reference evidence="1" key="1">
    <citation type="submission" date="2022-11" db="EMBL/GenBank/DDBJ databases">
        <title>Isolation and characterization of PLA-degrading bacterium Massilia sp. from Antarctic soil.</title>
        <authorList>
            <person name="Sato K."/>
            <person name="Gomez-Fuentes C."/>
            <person name="Ahmad S.A."/>
            <person name="Zulkharnain A."/>
        </authorList>
    </citation>
    <scope>NUCLEOTIDE SEQUENCE</scope>
    <source>
        <strain evidence="1">N-3</strain>
    </source>
</reference>
<dbReference type="EMBL" id="AP026966">
    <property type="protein sequence ID" value="BDT58114.1"/>
    <property type="molecule type" value="Genomic_DNA"/>
</dbReference>
<proteinExistence type="predicted"/>
<gene>
    <name evidence="1" type="ORF">MasN3_16080</name>
</gene>
<evidence type="ECO:0000313" key="2">
    <source>
        <dbReference type="Proteomes" id="UP001163336"/>
    </source>
</evidence>
<dbReference type="Proteomes" id="UP001163336">
    <property type="component" value="Chromosome"/>
</dbReference>
<accession>A0ABN6TDM4</accession>
<name>A0ABN6TDM4_9BURK</name>
<protein>
    <submittedName>
        <fullName evidence="1">Uncharacterized protein</fullName>
    </submittedName>
</protein>
<dbReference type="RefSeq" id="WP_281913455.1">
    <property type="nucleotide sequence ID" value="NZ_AP026966.1"/>
</dbReference>
<keyword evidence="2" id="KW-1185">Reference proteome</keyword>
<organism evidence="1 2">
    <name type="scientific">Massilia varians</name>
    <dbReference type="NCBI Taxonomy" id="457921"/>
    <lineage>
        <taxon>Bacteria</taxon>
        <taxon>Pseudomonadati</taxon>
        <taxon>Pseudomonadota</taxon>
        <taxon>Betaproteobacteria</taxon>
        <taxon>Burkholderiales</taxon>
        <taxon>Oxalobacteraceae</taxon>
        <taxon>Telluria group</taxon>
        <taxon>Massilia</taxon>
    </lineage>
</organism>